<evidence type="ECO:0000313" key="2">
    <source>
        <dbReference type="Proteomes" id="UP000276133"/>
    </source>
</evidence>
<sequence>MNHNKNSEQIFCLSKILANRYPGVAYHYCYYDRERKLQHFCGLSLITKSRLNFYLNLHNWYYWRKRFLDNLEYYGLNFDEECEF</sequence>
<accession>A0A3M7QKL3</accession>
<dbReference type="AlphaFoldDB" id="A0A3M7QKL3"/>
<protein>
    <submittedName>
        <fullName evidence="1">Uncharacterized protein</fullName>
    </submittedName>
</protein>
<evidence type="ECO:0000313" key="1">
    <source>
        <dbReference type="EMBL" id="RNA11551.1"/>
    </source>
</evidence>
<dbReference type="Proteomes" id="UP000276133">
    <property type="component" value="Unassembled WGS sequence"/>
</dbReference>
<proteinExistence type="predicted"/>
<reference evidence="1 2" key="1">
    <citation type="journal article" date="2018" name="Sci. Rep.">
        <title>Genomic signatures of local adaptation to the degree of environmental predictability in rotifers.</title>
        <authorList>
            <person name="Franch-Gras L."/>
            <person name="Hahn C."/>
            <person name="Garcia-Roger E.M."/>
            <person name="Carmona M.J."/>
            <person name="Serra M."/>
            <person name="Gomez A."/>
        </authorList>
    </citation>
    <scope>NUCLEOTIDE SEQUENCE [LARGE SCALE GENOMIC DNA]</scope>
    <source>
        <strain evidence="1">HYR1</strain>
    </source>
</reference>
<organism evidence="1 2">
    <name type="scientific">Brachionus plicatilis</name>
    <name type="common">Marine rotifer</name>
    <name type="synonym">Brachionus muelleri</name>
    <dbReference type="NCBI Taxonomy" id="10195"/>
    <lineage>
        <taxon>Eukaryota</taxon>
        <taxon>Metazoa</taxon>
        <taxon>Spiralia</taxon>
        <taxon>Gnathifera</taxon>
        <taxon>Rotifera</taxon>
        <taxon>Eurotatoria</taxon>
        <taxon>Monogononta</taxon>
        <taxon>Pseudotrocha</taxon>
        <taxon>Ploima</taxon>
        <taxon>Brachionidae</taxon>
        <taxon>Brachionus</taxon>
    </lineage>
</organism>
<keyword evidence="2" id="KW-1185">Reference proteome</keyword>
<gene>
    <name evidence="1" type="ORF">BpHYR1_048213</name>
</gene>
<name>A0A3M7QKL3_BRAPC</name>
<dbReference type="EMBL" id="REGN01005931">
    <property type="protein sequence ID" value="RNA11551.1"/>
    <property type="molecule type" value="Genomic_DNA"/>
</dbReference>
<comment type="caution">
    <text evidence="1">The sequence shown here is derived from an EMBL/GenBank/DDBJ whole genome shotgun (WGS) entry which is preliminary data.</text>
</comment>